<reference evidence="3" key="1">
    <citation type="journal article" date="2019" name="Int. J. Syst. Evol. Microbiol.">
        <title>The Global Catalogue of Microorganisms (GCM) 10K type strain sequencing project: providing services to taxonomists for standard genome sequencing and annotation.</title>
        <authorList>
            <consortium name="The Broad Institute Genomics Platform"/>
            <consortium name="The Broad Institute Genome Sequencing Center for Infectious Disease"/>
            <person name="Wu L."/>
            <person name="Ma J."/>
        </authorList>
    </citation>
    <scope>NUCLEOTIDE SEQUENCE [LARGE SCALE GENOMIC DNA]</scope>
    <source>
        <strain evidence="3">JCM 14307</strain>
    </source>
</reference>
<dbReference type="CDD" id="cd00093">
    <property type="entry name" value="HTH_XRE"/>
    <property type="match status" value="1"/>
</dbReference>
<comment type="caution">
    <text evidence="2">The sequence shown here is derived from an EMBL/GenBank/DDBJ whole genome shotgun (WGS) entry which is preliminary data.</text>
</comment>
<dbReference type="Pfam" id="PF13560">
    <property type="entry name" value="HTH_31"/>
    <property type="match status" value="1"/>
</dbReference>
<dbReference type="Gene3D" id="1.10.260.40">
    <property type="entry name" value="lambda repressor-like DNA-binding domains"/>
    <property type="match status" value="1"/>
</dbReference>
<accession>A0ABP4UEF5</accession>
<dbReference type="InterPro" id="IPR010982">
    <property type="entry name" value="Lambda_DNA-bd_dom_sf"/>
</dbReference>
<dbReference type="EMBL" id="BAAANF010000017">
    <property type="protein sequence ID" value="GAA1701048.1"/>
    <property type="molecule type" value="Genomic_DNA"/>
</dbReference>
<protein>
    <submittedName>
        <fullName evidence="2">Helix-turn-helix domain-containing protein</fullName>
    </submittedName>
</protein>
<dbReference type="Proteomes" id="UP001500280">
    <property type="component" value="Unassembled WGS sequence"/>
</dbReference>
<dbReference type="SUPFAM" id="SSF47413">
    <property type="entry name" value="lambda repressor-like DNA-binding domains"/>
    <property type="match status" value="1"/>
</dbReference>
<evidence type="ECO:0000259" key="1">
    <source>
        <dbReference type="PROSITE" id="PS50943"/>
    </source>
</evidence>
<keyword evidence="3" id="KW-1185">Reference proteome</keyword>
<dbReference type="InterPro" id="IPR001387">
    <property type="entry name" value="Cro/C1-type_HTH"/>
</dbReference>
<evidence type="ECO:0000313" key="2">
    <source>
        <dbReference type="EMBL" id="GAA1701048.1"/>
    </source>
</evidence>
<gene>
    <name evidence="2" type="ORF">GCM10009745_55150</name>
</gene>
<dbReference type="RefSeq" id="WP_344158081.1">
    <property type="nucleotide sequence ID" value="NZ_BAAANF010000017.1"/>
</dbReference>
<sequence length="109" mass="11870">MNTYSNWEDVKAKARAIDSRTPAERAAAKQAARERTEAYVRGHQLAEMRKAAGVTQVRLAELLQVSQARVSKIESGEVSGIDIVRAYVTALGGTVEVVATLGERTWKVA</sequence>
<proteinExistence type="predicted"/>
<dbReference type="PROSITE" id="PS50943">
    <property type="entry name" value="HTH_CROC1"/>
    <property type="match status" value="1"/>
</dbReference>
<feature type="domain" description="HTH cro/C1-type" evidence="1">
    <location>
        <begin position="45"/>
        <end position="98"/>
    </location>
</feature>
<dbReference type="SMART" id="SM00530">
    <property type="entry name" value="HTH_XRE"/>
    <property type="match status" value="1"/>
</dbReference>
<evidence type="ECO:0000313" key="3">
    <source>
        <dbReference type="Proteomes" id="UP001500280"/>
    </source>
</evidence>
<name>A0ABP4UEF5_9ACTN</name>
<organism evidence="2 3">
    <name type="scientific">Kribbella yunnanensis</name>
    <dbReference type="NCBI Taxonomy" id="190194"/>
    <lineage>
        <taxon>Bacteria</taxon>
        <taxon>Bacillati</taxon>
        <taxon>Actinomycetota</taxon>
        <taxon>Actinomycetes</taxon>
        <taxon>Propionibacteriales</taxon>
        <taxon>Kribbellaceae</taxon>
        <taxon>Kribbella</taxon>
    </lineage>
</organism>